<keyword evidence="2" id="KW-1185">Reference proteome</keyword>
<name>A0A2N0TMB5_9FLAO</name>
<evidence type="ECO:0000313" key="2">
    <source>
        <dbReference type="Proteomes" id="UP000232673"/>
    </source>
</evidence>
<gene>
    <name evidence="1" type="ORF">APR41_11420</name>
</gene>
<evidence type="ECO:0000313" key="1">
    <source>
        <dbReference type="EMBL" id="PKD15883.1"/>
    </source>
</evidence>
<organism evidence="1 2">
    <name type="scientific">Salegentibacter salinarum</name>
    <dbReference type="NCBI Taxonomy" id="447422"/>
    <lineage>
        <taxon>Bacteria</taxon>
        <taxon>Pseudomonadati</taxon>
        <taxon>Bacteroidota</taxon>
        <taxon>Flavobacteriia</taxon>
        <taxon>Flavobacteriales</taxon>
        <taxon>Flavobacteriaceae</taxon>
        <taxon>Salegentibacter</taxon>
    </lineage>
</organism>
<dbReference type="Proteomes" id="UP000232673">
    <property type="component" value="Unassembled WGS sequence"/>
</dbReference>
<sequence>MSVVGLRLKRALSGESALGFEEVKNKKNIAVTRSFEKMYSELYDLRERIATYAAKAATKLRK</sequence>
<accession>A0A2N0TMB5</accession>
<reference evidence="1 2" key="1">
    <citation type="submission" date="2015-10" db="EMBL/GenBank/DDBJ databases">
        <title>Draft genome sequence of Salegentibacter salinarum KCTC 12975.</title>
        <authorList>
            <person name="Lin W."/>
            <person name="Zheng Q."/>
        </authorList>
    </citation>
    <scope>NUCLEOTIDE SEQUENCE [LARGE SCALE GENOMIC DNA]</scope>
    <source>
        <strain evidence="1 2">KCTC 12975</strain>
    </source>
</reference>
<comment type="caution">
    <text evidence="1">The sequence shown here is derived from an EMBL/GenBank/DDBJ whole genome shotgun (WGS) entry which is preliminary data.</text>
</comment>
<dbReference type="RefSeq" id="WP_079713281.1">
    <property type="nucleotide sequence ID" value="NZ_FUZC01000008.1"/>
</dbReference>
<protein>
    <submittedName>
        <fullName evidence="1">Uncharacterized protein</fullName>
    </submittedName>
</protein>
<proteinExistence type="predicted"/>
<dbReference type="EMBL" id="LKTS01000048">
    <property type="protein sequence ID" value="PKD15883.1"/>
    <property type="molecule type" value="Genomic_DNA"/>
</dbReference>
<dbReference type="AlphaFoldDB" id="A0A2N0TMB5"/>
<dbReference type="OrthoDB" id="9808813at2"/>